<dbReference type="Proteomes" id="UP001044222">
    <property type="component" value="Unassembled WGS sequence"/>
</dbReference>
<comment type="caution">
    <text evidence="1">The sequence shown here is derived from an EMBL/GenBank/DDBJ whole genome shotgun (WGS) entry which is preliminary data.</text>
</comment>
<dbReference type="AlphaFoldDB" id="A0A9D3MXY5"/>
<proteinExistence type="predicted"/>
<gene>
    <name evidence="1" type="ORF">ANANG_G00045000</name>
</gene>
<name>A0A9D3MXY5_ANGAN</name>
<evidence type="ECO:0000313" key="1">
    <source>
        <dbReference type="EMBL" id="KAG5855068.1"/>
    </source>
</evidence>
<reference evidence="1" key="1">
    <citation type="submission" date="2021-01" db="EMBL/GenBank/DDBJ databases">
        <title>A chromosome-scale assembly of European eel, Anguilla anguilla.</title>
        <authorList>
            <person name="Henkel C."/>
            <person name="Jong-Raadsen S.A."/>
            <person name="Dufour S."/>
            <person name="Weltzien F.-A."/>
            <person name="Palstra A.P."/>
            <person name="Pelster B."/>
            <person name="Spaink H.P."/>
            <person name="Van Den Thillart G.E."/>
            <person name="Jansen H."/>
            <person name="Zahm M."/>
            <person name="Klopp C."/>
            <person name="Cedric C."/>
            <person name="Louis A."/>
            <person name="Berthelot C."/>
            <person name="Parey E."/>
            <person name="Roest Crollius H."/>
            <person name="Montfort J."/>
            <person name="Robinson-Rechavi M."/>
            <person name="Bucao C."/>
            <person name="Bouchez O."/>
            <person name="Gislard M."/>
            <person name="Lluch J."/>
            <person name="Milhes M."/>
            <person name="Lampietro C."/>
            <person name="Lopez Roques C."/>
            <person name="Donnadieu C."/>
            <person name="Braasch I."/>
            <person name="Desvignes T."/>
            <person name="Postlethwait J."/>
            <person name="Bobe J."/>
            <person name="Guiguen Y."/>
            <person name="Dirks R."/>
        </authorList>
    </citation>
    <scope>NUCLEOTIDE SEQUENCE</scope>
    <source>
        <strain evidence="1">Tag_6206</strain>
        <tissue evidence="1">Liver</tissue>
    </source>
</reference>
<protein>
    <submittedName>
        <fullName evidence="1">Uncharacterized protein</fullName>
    </submittedName>
</protein>
<sequence>MRSSTCLQDWRCCHCYCCYCCSSSCVISSSHPSLQGYLSYCCHSIICVISTCHLSPQGYFCFRPCCTPL</sequence>
<accession>A0A9D3MXY5</accession>
<dbReference type="EMBL" id="JAFIRN010000002">
    <property type="protein sequence ID" value="KAG5855068.1"/>
    <property type="molecule type" value="Genomic_DNA"/>
</dbReference>
<evidence type="ECO:0000313" key="2">
    <source>
        <dbReference type="Proteomes" id="UP001044222"/>
    </source>
</evidence>
<keyword evidence="2" id="KW-1185">Reference proteome</keyword>
<organism evidence="1 2">
    <name type="scientific">Anguilla anguilla</name>
    <name type="common">European freshwater eel</name>
    <name type="synonym">Muraena anguilla</name>
    <dbReference type="NCBI Taxonomy" id="7936"/>
    <lineage>
        <taxon>Eukaryota</taxon>
        <taxon>Metazoa</taxon>
        <taxon>Chordata</taxon>
        <taxon>Craniata</taxon>
        <taxon>Vertebrata</taxon>
        <taxon>Euteleostomi</taxon>
        <taxon>Actinopterygii</taxon>
        <taxon>Neopterygii</taxon>
        <taxon>Teleostei</taxon>
        <taxon>Anguilliformes</taxon>
        <taxon>Anguillidae</taxon>
        <taxon>Anguilla</taxon>
    </lineage>
</organism>